<gene>
    <name evidence="3" type="ORF">J8C06_09185</name>
</gene>
<evidence type="ECO:0008006" key="5">
    <source>
        <dbReference type="Google" id="ProtNLM"/>
    </source>
</evidence>
<accession>A0ABX8B6B9</accession>
<keyword evidence="4" id="KW-1185">Reference proteome</keyword>
<evidence type="ECO:0000256" key="2">
    <source>
        <dbReference type="SAM" id="SignalP"/>
    </source>
</evidence>
<feature type="region of interest" description="Disordered" evidence="1">
    <location>
        <begin position="32"/>
        <end position="68"/>
    </location>
</feature>
<protein>
    <recommendedName>
        <fullName evidence="5">Tetratricopeptide repeat protein</fullName>
    </recommendedName>
</protein>
<evidence type="ECO:0000313" key="3">
    <source>
        <dbReference type="EMBL" id="QUW02514.1"/>
    </source>
</evidence>
<feature type="chain" id="PRO_5047034806" description="Tetratricopeptide repeat protein" evidence="2">
    <location>
        <begin position="20"/>
        <end position="173"/>
    </location>
</feature>
<dbReference type="Proteomes" id="UP000676506">
    <property type="component" value="Chromosome 1"/>
</dbReference>
<proteinExistence type="predicted"/>
<reference evidence="3 4" key="1">
    <citation type="submission" date="2021-03" db="EMBL/GenBank/DDBJ databases">
        <title>Genomic and phenotypic characterization of Chloracidobacterium isolates provides evidence for multiple species.</title>
        <authorList>
            <person name="Saini M.K."/>
            <person name="Costas A.M.G."/>
            <person name="Tank M."/>
            <person name="Bryant D.A."/>
        </authorList>
    </citation>
    <scope>NUCLEOTIDE SEQUENCE [LARGE SCALE GENOMIC DNA]</scope>
    <source>
        <strain evidence="3 4">BV2-C</strain>
    </source>
</reference>
<dbReference type="EMBL" id="CP072648">
    <property type="protein sequence ID" value="QUW02514.1"/>
    <property type="molecule type" value="Genomic_DNA"/>
</dbReference>
<organism evidence="3 4">
    <name type="scientific">Chloracidobacterium validum</name>
    <dbReference type="NCBI Taxonomy" id="2821543"/>
    <lineage>
        <taxon>Bacteria</taxon>
        <taxon>Pseudomonadati</taxon>
        <taxon>Acidobacteriota</taxon>
        <taxon>Terriglobia</taxon>
        <taxon>Terriglobales</taxon>
        <taxon>Acidobacteriaceae</taxon>
        <taxon>Chloracidobacterium</taxon>
    </lineage>
</organism>
<sequence>MRVVTFVQTALLGGCLLTAACGDAPRPVSSNAPAPAGGYGTSPQSSPAAMPAGQSPSPAGEAAPKYGDPVTDENFVKLLKPETAAMVEKVRKLQSAYAAAPGNAALKRDLVAAKVEYGNALRDLGQAGPRIYYPAALRMYRQVLALDADNKEATEKKKEIELIYQSMGRPIPE</sequence>
<evidence type="ECO:0000256" key="1">
    <source>
        <dbReference type="SAM" id="MobiDB-lite"/>
    </source>
</evidence>
<dbReference type="RefSeq" id="WP_211428404.1">
    <property type="nucleotide sequence ID" value="NZ_CP072648.1"/>
</dbReference>
<keyword evidence="2" id="KW-0732">Signal</keyword>
<evidence type="ECO:0000313" key="4">
    <source>
        <dbReference type="Proteomes" id="UP000676506"/>
    </source>
</evidence>
<name>A0ABX8B6B9_9BACT</name>
<dbReference type="PROSITE" id="PS51257">
    <property type="entry name" value="PROKAR_LIPOPROTEIN"/>
    <property type="match status" value="1"/>
</dbReference>
<feature type="signal peptide" evidence="2">
    <location>
        <begin position="1"/>
        <end position="19"/>
    </location>
</feature>